<feature type="region of interest" description="Disordered" evidence="1">
    <location>
        <begin position="279"/>
        <end position="311"/>
    </location>
</feature>
<dbReference type="VEuPathDB" id="FungiDB:ASPFODRAFT_27407"/>
<accession>A0A1M3TXX0</accession>
<reference evidence="3" key="1">
    <citation type="journal article" date="2017" name="Genome Biol.">
        <title>Comparative genomics reveals high biological diversity and specific adaptations in the industrially and medically important fungal genus Aspergillus.</title>
        <authorList>
            <person name="de Vries R.P."/>
            <person name="Riley R."/>
            <person name="Wiebenga A."/>
            <person name="Aguilar-Osorio G."/>
            <person name="Amillis S."/>
            <person name="Uchima C.A."/>
            <person name="Anderluh G."/>
            <person name="Asadollahi M."/>
            <person name="Askin M."/>
            <person name="Barry K."/>
            <person name="Battaglia E."/>
            <person name="Bayram O."/>
            <person name="Benocci T."/>
            <person name="Braus-Stromeyer S.A."/>
            <person name="Caldana C."/>
            <person name="Canovas D."/>
            <person name="Cerqueira G.C."/>
            <person name="Chen F."/>
            <person name="Chen W."/>
            <person name="Choi C."/>
            <person name="Clum A."/>
            <person name="Dos Santos R.A."/>
            <person name="Damasio A.R."/>
            <person name="Diallinas G."/>
            <person name="Emri T."/>
            <person name="Fekete E."/>
            <person name="Flipphi M."/>
            <person name="Freyberg S."/>
            <person name="Gallo A."/>
            <person name="Gournas C."/>
            <person name="Habgood R."/>
            <person name="Hainaut M."/>
            <person name="Harispe M.L."/>
            <person name="Henrissat B."/>
            <person name="Hilden K.S."/>
            <person name="Hope R."/>
            <person name="Hossain A."/>
            <person name="Karabika E."/>
            <person name="Karaffa L."/>
            <person name="Karanyi Z."/>
            <person name="Krasevec N."/>
            <person name="Kuo A."/>
            <person name="Kusch H."/>
            <person name="LaButti K."/>
            <person name="Lagendijk E.L."/>
            <person name="Lapidus A."/>
            <person name="Levasseur A."/>
            <person name="Lindquist E."/>
            <person name="Lipzen A."/>
            <person name="Logrieco A.F."/>
            <person name="MacCabe A."/>
            <person name="Maekelae M.R."/>
            <person name="Malavazi I."/>
            <person name="Melin P."/>
            <person name="Meyer V."/>
            <person name="Mielnichuk N."/>
            <person name="Miskei M."/>
            <person name="Molnar A.P."/>
            <person name="Mule G."/>
            <person name="Ngan C.Y."/>
            <person name="Orejas M."/>
            <person name="Orosz E."/>
            <person name="Ouedraogo J.P."/>
            <person name="Overkamp K.M."/>
            <person name="Park H.-S."/>
            <person name="Perrone G."/>
            <person name="Piumi F."/>
            <person name="Punt P.J."/>
            <person name="Ram A.F."/>
            <person name="Ramon A."/>
            <person name="Rauscher S."/>
            <person name="Record E."/>
            <person name="Riano-Pachon D.M."/>
            <person name="Robert V."/>
            <person name="Roehrig J."/>
            <person name="Ruller R."/>
            <person name="Salamov A."/>
            <person name="Salih N.S."/>
            <person name="Samson R.A."/>
            <person name="Sandor E."/>
            <person name="Sanguinetti M."/>
            <person name="Schuetze T."/>
            <person name="Sepcic K."/>
            <person name="Shelest E."/>
            <person name="Sherlock G."/>
            <person name="Sophianopoulou V."/>
            <person name="Squina F.M."/>
            <person name="Sun H."/>
            <person name="Susca A."/>
            <person name="Todd R.B."/>
            <person name="Tsang A."/>
            <person name="Unkles S.E."/>
            <person name="van de Wiele N."/>
            <person name="van Rossen-Uffink D."/>
            <person name="Oliveira J.V."/>
            <person name="Vesth T.C."/>
            <person name="Visser J."/>
            <person name="Yu J.-H."/>
            <person name="Zhou M."/>
            <person name="Andersen M.R."/>
            <person name="Archer D.B."/>
            <person name="Baker S.E."/>
            <person name="Benoit I."/>
            <person name="Brakhage A.A."/>
            <person name="Braus G.H."/>
            <person name="Fischer R."/>
            <person name="Frisvad J.C."/>
            <person name="Goldman G.H."/>
            <person name="Houbraken J."/>
            <person name="Oakley B."/>
            <person name="Pocsi I."/>
            <person name="Scazzocchio C."/>
            <person name="Seiboth B."/>
            <person name="vanKuyk P.A."/>
            <person name="Wortman J."/>
            <person name="Dyer P.S."/>
            <person name="Grigoriev I.V."/>
        </authorList>
    </citation>
    <scope>NUCLEOTIDE SEQUENCE [LARGE SCALE GENOMIC DNA]</scope>
    <source>
        <strain evidence="3">CBS 106.47</strain>
    </source>
</reference>
<organism evidence="2 3">
    <name type="scientific">Aspergillus luchuensis (strain CBS 106.47)</name>
    <dbReference type="NCBI Taxonomy" id="1137211"/>
    <lineage>
        <taxon>Eukaryota</taxon>
        <taxon>Fungi</taxon>
        <taxon>Dikarya</taxon>
        <taxon>Ascomycota</taxon>
        <taxon>Pezizomycotina</taxon>
        <taxon>Eurotiomycetes</taxon>
        <taxon>Eurotiomycetidae</taxon>
        <taxon>Eurotiales</taxon>
        <taxon>Aspergillaceae</taxon>
        <taxon>Aspergillus</taxon>
        <taxon>Aspergillus subgen. Circumdati</taxon>
    </lineage>
</organism>
<evidence type="ECO:0000313" key="3">
    <source>
        <dbReference type="Proteomes" id="UP000184063"/>
    </source>
</evidence>
<dbReference type="Proteomes" id="UP000184063">
    <property type="component" value="Unassembled WGS sequence"/>
</dbReference>
<evidence type="ECO:0000256" key="1">
    <source>
        <dbReference type="SAM" id="MobiDB-lite"/>
    </source>
</evidence>
<dbReference type="EMBL" id="KV878236">
    <property type="protein sequence ID" value="OJZ91511.1"/>
    <property type="molecule type" value="Genomic_DNA"/>
</dbReference>
<feature type="compositionally biased region" description="Polar residues" evidence="1">
    <location>
        <begin position="294"/>
        <end position="305"/>
    </location>
</feature>
<gene>
    <name evidence="2" type="ORF">ASPFODRAFT_27407</name>
</gene>
<proteinExistence type="predicted"/>
<protein>
    <submittedName>
        <fullName evidence="2">Uncharacterized protein</fullName>
    </submittedName>
</protein>
<sequence length="348" mass="39355">MWHMFTPYSEIYQGLNATGANFSFINDSHIHSTYRNKHLQASIIEETIEDFGSNTLSYCSIQMLLALEKIALAYRGMEPDFGLRRVRYAFSRQLAARCASREGFALKNLNETYNEFVLGGRNLKKREYFESGIWDGTLADYEILLCNVGLMRWYDLRECAGQWSGTAMAIEFDLPLHHLDGPTHRRRGRFLETAERCDPKPATAAIVELYGVVPHLSSNCALSAGSLWWRGERAEIVLSRVRRRRRDDHGLLKLTLSAVGTSPRLPSDKCCETLRAGLPHEAKVDRPRRRGQRGANQKATTSLSGYSPLLNDEMDPMPCGHRRLFPENITNGRPGCEDPSPMGFLPNG</sequence>
<name>A0A1M3TXX0_ASPLC</name>
<evidence type="ECO:0000313" key="2">
    <source>
        <dbReference type="EMBL" id="OJZ91511.1"/>
    </source>
</evidence>
<dbReference type="AlphaFoldDB" id="A0A1M3TXX0"/>